<comment type="subcellular location">
    <subcellularLocation>
        <location evidence="2">Endoplasmic reticulum</location>
    </subcellularLocation>
    <subcellularLocation>
        <location evidence="3">Membrane</location>
    </subcellularLocation>
    <subcellularLocation>
        <location evidence="1">Mitochondrion</location>
    </subcellularLocation>
</comment>
<accession>A0A086T618</accession>
<protein>
    <submittedName>
        <fullName evidence="7">Uncharacterized protein</fullName>
    </submittedName>
</protein>
<dbReference type="STRING" id="857340.A0A086T618"/>
<dbReference type="GO" id="GO:0005739">
    <property type="term" value="C:mitochondrion"/>
    <property type="evidence" value="ECO:0007669"/>
    <property type="project" value="UniProtKB-SubCell"/>
</dbReference>
<dbReference type="InterPro" id="IPR052374">
    <property type="entry name" value="SERAC1"/>
</dbReference>
<keyword evidence="6" id="KW-0472">Membrane</keyword>
<comment type="caution">
    <text evidence="7">The sequence shown here is derived from an EMBL/GenBank/DDBJ whole genome shotgun (WGS) entry which is preliminary data.</text>
</comment>
<keyword evidence="8" id="KW-1185">Reference proteome</keyword>
<dbReference type="Proteomes" id="UP000029964">
    <property type="component" value="Unassembled WGS sequence"/>
</dbReference>
<dbReference type="PANTHER" id="PTHR48182">
    <property type="entry name" value="PROTEIN SERAC1"/>
    <property type="match status" value="1"/>
</dbReference>
<dbReference type="EMBL" id="JPKY01000042">
    <property type="protein sequence ID" value="KFH44800.1"/>
    <property type="molecule type" value="Genomic_DNA"/>
</dbReference>
<evidence type="ECO:0000313" key="7">
    <source>
        <dbReference type="EMBL" id="KFH44800.1"/>
    </source>
</evidence>
<proteinExistence type="predicted"/>
<evidence type="ECO:0000313" key="8">
    <source>
        <dbReference type="Proteomes" id="UP000029964"/>
    </source>
</evidence>
<dbReference type="AlphaFoldDB" id="A0A086T618"/>
<evidence type="ECO:0000256" key="4">
    <source>
        <dbReference type="ARBA" id="ARBA00022824"/>
    </source>
</evidence>
<gene>
    <name evidence="7" type="ORF">ACRE_044200</name>
</gene>
<keyword evidence="5" id="KW-0496">Mitochondrion</keyword>
<dbReference type="HOGENOM" id="CLU_000288_182_5_1"/>
<dbReference type="GO" id="GO:0005783">
    <property type="term" value="C:endoplasmic reticulum"/>
    <property type="evidence" value="ECO:0007669"/>
    <property type="project" value="UniProtKB-SubCell"/>
</dbReference>
<dbReference type="OrthoDB" id="1658288at2759"/>
<dbReference type="GO" id="GO:0016020">
    <property type="term" value="C:membrane"/>
    <property type="evidence" value="ECO:0007669"/>
    <property type="project" value="UniProtKB-SubCell"/>
</dbReference>
<organism evidence="7 8">
    <name type="scientific">Hapsidospora chrysogenum (strain ATCC 11550 / CBS 779.69 / DSM 880 / IAM 14645 / JCM 23072 / IMI 49137)</name>
    <name type="common">Acremonium chrysogenum</name>
    <dbReference type="NCBI Taxonomy" id="857340"/>
    <lineage>
        <taxon>Eukaryota</taxon>
        <taxon>Fungi</taxon>
        <taxon>Dikarya</taxon>
        <taxon>Ascomycota</taxon>
        <taxon>Pezizomycotina</taxon>
        <taxon>Sordariomycetes</taxon>
        <taxon>Hypocreomycetidae</taxon>
        <taxon>Hypocreales</taxon>
        <taxon>Bionectriaceae</taxon>
        <taxon>Hapsidospora</taxon>
    </lineage>
</organism>
<evidence type="ECO:0000256" key="2">
    <source>
        <dbReference type="ARBA" id="ARBA00004240"/>
    </source>
</evidence>
<dbReference type="PANTHER" id="PTHR48182:SF2">
    <property type="entry name" value="PROTEIN SERAC1"/>
    <property type="match status" value="1"/>
</dbReference>
<sequence>MARSHERVFRVQGIPLDLTQSKLKSVLTARYAATDDQIVIKSLAVDYGGENQVATISFKSLPPELNRREPRDEWTQVVPAGSQRQSYWTVDDDFHGLTVLFSPPTDEHKLDIVAISGLGGHAYGSFKQKDGPYMWLSDSLPQNISTARIMIYGYASGLDGSESTQNLSDLGQTFHSSVLQPLQSSKLLIRVSATKAIIQSTKSERDTMLPYIYGALFFGVPNEGLNVEPFIPLVGDGPNRFLVESLRHENSRLLKEQHEEFVKAFSFEGSSEIHSFYETKKSRTLIKVITWFSQPIHHTGFN</sequence>
<reference evidence="8" key="1">
    <citation type="journal article" date="2014" name="Genome Announc.">
        <title>Genome sequence and annotation of Acremonium chrysogenum, producer of the beta-lactam antibiotic cephalosporin C.</title>
        <authorList>
            <person name="Terfehr D."/>
            <person name="Dahlmann T.A."/>
            <person name="Specht T."/>
            <person name="Zadra I."/>
            <person name="Kuernsteiner H."/>
            <person name="Kueck U."/>
        </authorList>
    </citation>
    <scope>NUCLEOTIDE SEQUENCE [LARGE SCALE GENOMIC DNA]</scope>
    <source>
        <strain evidence="8">ATCC 11550 / CBS 779.69 / DSM 880 / IAM 14645 / JCM 23072 / IMI 49137</strain>
    </source>
</reference>
<evidence type="ECO:0000256" key="5">
    <source>
        <dbReference type="ARBA" id="ARBA00023128"/>
    </source>
</evidence>
<evidence type="ECO:0000256" key="6">
    <source>
        <dbReference type="ARBA" id="ARBA00023136"/>
    </source>
</evidence>
<name>A0A086T618_HAPC1</name>
<keyword evidence="4" id="KW-0256">Endoplasmic reticulum</keyword>
<evidence type="ECO:0000256" key="1">
    <source>
        <dbReference type="ARBA" id="ARBA00004173"/>
    </source>
</evidence>
<evidence type="ECO:0000256" key="3">
    <source>
        <dbReference type="ARBA" id="ARBA00004370"/>
    </source>
</evidence>